<reference evidence="1 2" key="1">
    <citation type="journal article" date="2012" name="Science">
        <title>The Paleozoic origin of enzymatic lignin decomposition reconstructed from 31 fungal genomes.</title>
        <authorList>
            <person name="Floudas D."/>
            <person name="Binder M."/>
            <person name="Riley R."/>
            <person name="Barry K."/>
            <person name="Blanchette R.A."/>
            <person name="Henrissat B."/>
            <person name="Martinez A.T."/>
            <person name="Otillar R."/>
            <person name="Spatafora J.W."/>
            <person name="Yadav J.S."/>
            <person name="Aerts A."/>
            <person name="Benoit I."/>
            <person name="Boyd A."/>
            <person name="Carlson A."/>
            <person name="Copeland A."/>
            <person name="Coutinho P.M."/>
            <person name="de Vries R.P."/>
            <person name="Ferreira P."/>
            <person name="Findley K."/>
            <person name="Foster B."/>
            <person name="Gaskell J."/>
            <person name="Glotzer D."/>
            <person name="Gorecki P."/>
            <person name="Heitman J."/>
            <person name="Hesse C."/>
            <person name="Hori C."/>
            <person name="Igarashi K."/>
            <person name="Jurgens J.A."/>
            <person name="Kallen N."/>
            <person name="Kersten P."/>
            <person name="Kohler A."/>
            <person name="Kuees U."/>
            <person name="Kumar T.K.A."/>
            <person name="Kuo A."/>
            <person name="LaButti K."/>
            <person name="Larrondo L.F."/>
            <person name="Lindquist E."/>
            <person name="Ling A."/>
            <person name="Lombard V."/>
            <person name="Lucas S."/>
            <person name="Lundell T."/>
            <person name="Martin R."/>
            <person name="McLaughlin D.J."/>
            <person name="Morgenstern I."/>
            <person name="Morin E."/>
            <person name="Murat C."/>
            <person name="Nagy L.G."/>
            <person name="Nolan M."/>
            <person name="Ohm R.A."/>
            <person name="Patyshakuliyeva A."/>
            <person name="Rokas A."/>
            <person name="Ruiz-Duenas F.J."/>
            <person name="Sabat G."/>
            <person name="Salamov A."/>
            <person name="Samejima M."/>
            <person name="Schmutz J."/>
            <person name="Slot J.C."/>
            <person name="St John F."/>
            <person name="Stenlid J."/>
            <person name="Sun H."/>
            <person name="Sun S."/>
            <person name="Syed K."/>
            <person name="Tsang A."/>
            <person name="Wiebenga A."/>
            <person name="Young D."/>
            <person name="Pisabarro A."/>
            <person name="Eastwood D.C."/>
            <person name="Martin F."/>
            <person name="Cullen D."/>
            <person name="Grigoriev I.V."/>
            <person name="Hibbett D.S."/>
        </authorList>
    </citation>
    <scope>NUCLEOTIDE SEQUENCE</scope>
    <source>
        <strain evidence="2">FP-58527</strain>
    </source>
</reference>
<proteinExistence type="predicted"/>
<evidence type="ECO:0000313" key="1">
    <source>
        <dbReference type="EMBL" id="EPT00235.1"/>
    </source>
</evidence>
<gene>
    <name evidence="1" type="ORF">FOMPIDRAFT_1016557</name>
</gene>
<dbReference type="STRING" id="743788.S8FPM7"/>
<dbReference type="InParanoid" id="S8FPM7"/>
<evidence type="ECO:0000313" key="2">
    <source>
        <dbReference type="Proteomes" id="UP000015241"/>
    </source>
</evidence>
<dbReference type="AlphaFoldDB" id="S8FPM7"/>
<accession>S8FPM7</accession>
<dbReference type="Proteomes" id="UP000015241">
    <property type="component" value="Unassembled WGS sequence"/>
</dbReference>
<sequence length="480" mass="54780">MSAIGYAGEKLWLEADILSTQAKCMRYKKDIRLKKRRAKKAYEDFKKARFRMQRNALNMQKLERRCEGKNFADGTTNRFGKLGYPKAAIEYGMKLPYDRGVINYLNKRIKIHKITDANWQVIRFVHEPDIVLWSCLVLQRFHGNIIDARMKLIESVYDDYKRTLRPIEWLRLPSVAAVCMVPSLRSLVFEDFDTPLDRAQCEETLRGVLPDVISTYRTSVKVLSLRALGETVQLQDGVVDWPAGADDRLALATSVFSRCNEHAFSHNGLSALLSEAGTDILHERSWLVERCISIRLLDARYHCDSDYLPRLDSRGRSIITGLATALGLNPDTARPEDFDSLDRRFFCQSETCGSKLVAMSWRDAVFHHGSSRTYCISMLDEASSATIRANDGRHYSKSKVWSCNHCCAHLNDWQSQAHVVEHVLTVHAVADAMDNVDYFRAAAPLYDYRHTVPLCGEKVSPVDGTYQDIVIECPEDEPRD</sequence>
<protein>
    <submittedName>
        <fullName evidence="1">Uncharacterized protein</fullName>
    </submittedName>
</protein>
<organism evidence="1 2">
    <name type="scientific">Fomitopsis schrenkii</name>
    <name type="common">Brown rot fungus</name>
    <dbReference type="NCBI Taxonomy" id="2126942"/>
    <lineage>
        <taxon>Eukaryota</taxon>
        <taxon>Fungi</taxon>
        <taxon>Dikarya</taxon>
        <taxon>Basidiomycota</taxon>
        <taxon>Agaricomycotina</taxon>
        <taxon>Agaricomycetes</taxon>
        <taxon>Polyporales</taxon>
        <taxon>Fomitopsis</taxon>
    </lineage>
</organism>
<dbReference type="HOGENOM" id="CLU_568623_0_0_1"/>
<name>S8FPM7_FOMSC</name>
<keyword evidence="2" id="KW-1185">Reference proteome</keyword>
<dbReference type="EMBL" id="KE504150">
    <property type="protein sequence ID" value="EPT00235.1"/>
    <property type="molecule type" value="Genomic_DNA"/>
</dbReference>
<dbReference type="OrthoDB" id="2751668at2759"/>